<keyword evidence="9" id="KW-1185">Reference proteome</keyword>
<evidence type="ECO:0000256" key="1">
    <source>
        <dbReference type="ARBA" id="ARBA00004141"/>
    </source>
</evidence>
<comment type="caution">
    <text evidence="8">The sequence shown here is derived from an EMBL/GenBank/DDBJ whole genome shotgun (WGS) entry which is preliminary data.</text>
</comment>
<evidence type="ECO:0000259" key="7">
    <source>
        <dbReference type="PROSITE" id="PS50850"/>
    </source>
</evidence>
<evidence type="ECO:0000256" key="4">
    <source>
        <dbReference type="ARBA" id="ARBA00023136"/>
    </source>
</evidence>
<feature type="transmembrane region" description="Helical" evidence="6">
    <location>
        <begin position="404"/>
        <end position="425"/>
    </location>
</feature>
<feature type="domain" description="Major facilitator superfamily (MFS) profile" evidence="7">
    <location>
        <begin position="85"/>
        <end position="526"/>
    </location>
</feature>
<reference evidence="8" key="1">
    <citation type="submission" date="2023-01" db="EMBL/GenBank/DDBJ databases">
        <authorList>
            <person name="Van Ghelder C."/>
            <person name="Rancurel C."/>
        </authorList>
    </citation>
    <scope>NUCLEOTIDE SEQUENCE</scope>
    <source>
        <strain evidence="8">CNCM I-4278</strain>
    </source>
</reference>
<feature type="transmembrane region" description="Helical" evidence="6">
    <location>
        <begin position="319"/>
        <end position="339"/>
    </location>
</feature>
<keyword evidence="2 6" id="KW-0812">Transmembrane</keyword>
<dbReference type="Gene3D" id="1.20.1250.20">
    <property type="entry name" value="MFS general substrate transporter like domains"/>
    <property type="match status" value="1"/>
</dbReference>
<evidence type="ECO:0000256" key="5">
    <source>
        <dbReference type="SAM" id="MobiDB-lite"/>
    </source>
</evidence>
<comment type="subcellular location">
    <subcellularLocation>
        <location evidence="1">Membrane</location>
        <topology evidence="1">Multi-pass membrane protein</topology>
    </subcellularLocation>
</comment>
<dbReference type="SUPFAM" id="SSF103473">
    <property type="entry name" value="MFS general substrate transporter"/>
    <property type="match status" value="1"/>
</dbReference>
<dbReference type="OrthoDB" id="2533084at2759"/>
<feature type="transmembrane region" description="Helical" evidence="6">
    <location>
        <begin position="178"/>
        <end position="198"/>
    </location>
</feature>
<evidence type="ECO:0000256" key="3">
    <source>
        <dbReference type="ARBA" id="ARBA00022989"/>
    </source>
</evidence>
<name>A0A9W4U9K9_9PLEO</name>
<evidence type="ECO:0000313" key="9">
    <source>
        <dbReference type="Proteomes" id="UP001152607"/>
    </source>
</evidence>
<dbReference type="Pfam" id="PF07690">
    <property type="entry name" value="MFS_1"/>
    <property type="match status" value="1"/>
</dbReference>
<feature type="transmembrane region" description="Helical" evidence="6">
    <location>
        <begin position="240"/>
        <end position="260"/>
    </location>
</feature>
<dbReference type="FunFam" id="1.20.1250.20:FF:001494">
    <property type="entry name" value="Uncharacterized protein"/>
    <property type="match status" value="1"/>
</dbReference>
<dbReference type="PANTHER" id="PTHR23502">
    <property type="entry name" value="MAJOR FACILITATOR SUPERFAMILY"/>
    <property type="match status" value="1"/>
</dbReference>
<organism evidence="8 9">
    <name type="scientific">Periconia digitata</name>
    <dbReference type="NCBI Taxonomy" id="1303443"/>
    <lineage>
        <taxon>Eukaryota</taxon>
        <taxon>Fungi</taxon>
        <taxon>Dikarya</taxon>
        <taxon>Ascomycota</taxon>
        <taxon>Pezizomycotina</taxon>
        <taxon>Dothideomycetes</taxon>
        <taxon>Pleosporomycetidae</taxon>
        <taxon>Pleosporales</taxon>
        <taxon>Massarineae</taxon>
        <taxon>Periconiaceae</taxon>
        <taxon>Periconia</taxon>
    </lineage>
</organism>
<feature type="transmembrane region" description="Helical" evidence="6">
    <location>
        <begin position="210"/>
        <end position="234"/>
    </location>
</feature>
<dbReference type="InterPro" id="IPR011701">
    <property type="entry name" value="MFS"/>
</dbReference>
<dbReference type="GO" id="GO:0022857">
    <property type="term" value="F:transmembrane transporter activity"/>
    <property type="evidence" value="ECO:0007669"/>
    <property type="project" value="InterPro"/>
</dbReference>
<evidence type="ECO:0000256" key="2">
    <source>
        <dbReference type="ARBA" id="ARBA00022692"/>
    </source>
</evidence>
<accession>A0A9W4U9K9</accession>
<gene>
    <name evidence="8" type="ORF">PDIGIT_LOCUS4908</name>
</gene>
<feature type="transmembrane region" description="Helical" evidence="6">
    <location>
        <begin position="84"/>
        <end position="107"/>
    </location>
</feature>
<keyword evidence="4 6" id="KW-0472">Membrane</keyword>
<feature type="transmembrane region" description="Helical" evidence="6">
    <location>
        <begin position="469"/>
        <end position="487"/>
    </location>
</feature>
<dbReference type="AlphaFoldDB" id="A0A9W4U9K9"/>
<dbReference type="PROSITE" id="PS50850">
    <property type="entry name" value="MFS"/>
    <property type="match status" value="1"/>
</dbReference>
<sequence length="531" mass="57964">MEDPKSEISHIDTLPATSKATPLTTQQCTTRETDTILLDADAAHLEKGQIGDLKLAKDGHTVLIPQPSADPNDPLNWSWRRKHLMLAVVSSTAFLGDYGSGSGIPLIVLQGEEWGLSPAKVNESGNLNVVMLGIGGLFWIVMSSFWGRAPVMFWSTLSGALFTLACATTTSFPVYYGFRALMGLTLTAYQVVGLACVKDMFYFHEHARKIGIWVAIFILSPYLGPFFANFIIAGTGDWRAVMWLCFAICSADLIAIILICDETYYDRTVSIESQPARPQTFGARMLRVVGIWQIKHHKGYFTTLSHSCRRLLSTFLKPIIIPAMLYYAMSFMWSVGINITSTILLETPTALGGYGYSPLSIGFLYFTPLVAVVLGEVFGHFFNDFIANRYIRLHSGVFKPEARLVTNYVAAFFMIPGLIVVGLTLEKHLSVAGIVVGWGMYTFGVMLATVAVTAYALDSYGGASSEVGGLLNFARVISGFSVGYFQQPWGEKSGFALSFGIQAVIVAAALGIIVVLQVLGGRLRTKRGPVV</sequence>
<dbReference type="InterPro" id="IPR036259">
    <property type="entry name" value="MFS_trans_sf"/>
</dbReference>
<feature type="transmembrane region" description="Helical" evidence="6">
    <location>
        <begin position="499"/>
        <end position="519"/>
    </location>
</feature>
<feature type="transmembrane region" description="Helical" evidence="6">
    <location>
        <begin position="153"/>
        <end position="172"/>
    </location>
</feature>
<dbReference type="Proteomes" id="UP001152607">
    <property type="component" value="Unassembled WGS sequence"/>
</dbReference>
<feature type="transmembrane region" description="Helical" evidence="6">
    <location>
        <begin position="431"/>
        <end position="457"/>
    </location>
</feature>
<evidence type="ECO:0000313" key="8">
    <source>
        <dbReference type="EMBL" id="CAI6331879.1"/>
    </source>
</evidence>
<feature type="transmembrane region" description="Helical" evidence="6">
    <location>
        <begin position="359"/>
        <end position="383"/>
    </location>
</feature>
<dbReference type="EMBL" id="CAOQHR010000003">
    <property type="protein sequence ID" value="CAI6331879.1"/>
    <property type="molecule type" value="Genomic_DNA"/>
</dbReference>
<keyword evidence="3 6" id="KW-1133">Transmembrane helix</keyword>
<feature type="region of interest" description="Disordered" evidence="5">
    <location>
        <begin position="1"/>
        <end position="27"/>
    </location>
</feature>
<dbReference type="InterPro" id="IPR020846">
    <property type="entry name" value="MFS_dom"/>
</dbReference>
<feature type="transmembrane region" description="Helical" evidence="6">
    <location>
        <begin position="127"/>
        <end position="146"/>
    </location>
</feature>
<dbReference type="GO" id="GO:0005886">
    <property type="term" value="C:plasma membrane"/>
    <property type="evidence" value="ECO:0007669"/>
    <property type="project" value="TreeGrafter"/>
</dbReference>
<protein>
    <recommendedName>
        <fullName evidence="7">Major facilitator superfamily (MFS) profile domain-containing protein</fullName>
    </recommendedName>
</protein>
<proteinExistence type="predicted"/>
<feature type="compositionally biased region" description="Basic and acidic residues" evidence="5">
    <location>
        <begin position="1"/>
        <end position="10"/>
    </location>
</feature>
<evidence type="ECO:0000256" key="6">
    <source>
        <dbReference type="SAM" id="Phobius"/>
    </source>
</evidence>
<dbReference type="PANTHER" id="PTHR23502:SF22">
    <property type="entry name" value="MAJOR FACILITATOR SUPERFAMILY (MFS) PROFILE DOMAIN-CONTAINING PROTEIN"/>
    <property type="match status" value="1"/>
</dbReference>